<proteinExistence type="predicted"/>
<keyword evidence="2" id="KW-1185">Reference proteome</keyword>
<evidence type="ECO:0000313" key="2">
    <source>
        <dbReference type="Proteomes" id="UP000559027"/>
    </source>
</evidence>
<dbReference type="AlphaFoldDB" id="A0A8H5CV06"/>
<dbReference type="EMBL" id="JAACJO010000024">
    <property type="protein sequence ID" value="KAF5347581.1"/>
    <property type="molecule type" value="Genomic_DNA"/>
</dbReference>
<name>A0A8H5CV06_9AGAR</name>
<dbReference type="Gene3D" id="3.40.50.720">
    <property type="entry name" value="NAD(P)-binding Rossmann-like Domain"/>
    <property type="match status" value="1"/>
</dbReference>
<comment type="caution">
    <text evidence="1">The sequence shown here is derived from an EMBL/GenBank/DDBJ whole genome shotgun (WGS) entry which is preliminary data.</text>
</comment>
<protein>
    <submittedName>
        <fullName evidence="1">Uncharacterized protein</fullName>
    </submittedName>
</protein>
<dbReference type="OrthoDB" id="2735536at2759"/>
<accession>A0A8H5CV06</accession>
<reference evidence="1 2" key="1">
    <citation type="journal article" date="2020" name="ISME J.">
        <title>Uncovering the hidden diversity of litter-decomposition mechanisms in mushroom-forming fungi.</title>
        <authorList>
            <person name="Floudas D."/>
            <person name="Bentzer J."/>
            <person name="Ahren D."/>
            <person name="Johansson T."/>
            <person name="Persson P."/>
            <person name="Tunlid A."/>
        </authorList>
    </citation>
    <scope>NUCLEOTIDE SEQUENCE [LARGE SCALE GENOMIC DNA]</scope>
    <source>
        <strain evidence="1 2">CBS 146.42</strain>
    </source>
</reference>
<dbReference type="Proteomes" id="UP000559027">
    <property type="component" value="Unassembled WGS sequence"/>
</dbReference>
<gene>
    <name evidence="1" type="ORF">D9756_010686</name>
</gene>
<sequence length="116" mass="12499">MCLSQPWCDQVGAFKEAVKDVNVIKHAASLLAVNIVNPQGYIKPAIQGALGILQSAVNHVPGVKCIVIPSPLRSNHGTLAQGVNLLRRAVKGVEKNGMDSSTYVANFEDPRRERLV</sequence>
<evidence type="ECO:0000313" key="1">
    <source>
        <dbReference type="EMBL" id="KAF5347581.1"/>
    </source>
</evidence>
<organism evidence="1 2">
    <name type="scientific">Leucocoprinus leucothites</name>
    <dbReference type="NCBI Taxonomy" id="201217"/>
    <lineage>
        <taxon>Eukaryota</taxon>
        <taxon>Fungi</taxon>
        <taxon>Dikarya</taxon>
        <taxon>Basidiomycota</taxon>
        <taxon>Agaricomycotina</taxon>
        <taxon>Agaricomycetes</taxon>
        <taxon>Agaricomycetidae</taxon>
        <taxon>Agaricales</taxon>
        <taxon>Agaricineae</taxon>
        <taxon>Agaricaceae</taxon>
        <taxon>Leucocoprinus</taxon>
    </lineage>
</organism>